<reference evidence="3 4" key="1">
    <citation type="submission" date="2017-07" db="EMBL/GenBank/DDBJ databases">
        <title>Annotated genome sequence of Bacterioplanes sanyensis isolated from Red Sea.</title>
        <authorList>
            <person name="Rehman Z.U."/>
        </authorList>
    </citation>
    <scope>NUCLEOTIDE SEQUENCE [LARGE SCALE GENOMIC DNA]</scope>
    <source>
        <strain evidence="3 4">NV9</strain>
    </source>
</reference>
<dbReference type="PROSITE" id="PS50983">
    <property type="entry name" value="FE_B12_PBP"/>
    <property type="match status" value="1"/>
</dbReference>
<dbReference type="KEGG" id="bsan:CHH28_06365"/>
<proteinExistence type="predicted"/>
<dbReference type="AlphaFoldDB" id="A0A222FIA9"/>
<evidence type="ECO:0000313" key="3">
    <source>
        <dbReference type="EMBL" id="ASP38326.1"/>
    </source>
</evidence>
<name>A0A222FIA9_9GAMM</name>
<dbReference type="InterPro" id="IPR002491">
    <property type="entry name" value="ABC_transptr_periplasmic_BD"/>
</dbReference>
<feature type="signal peptide" evidence="1">
    <location>
        <begin position="1"/>
        <end position="18"/>
    </location>
</feature>
<dbReference type="Proteomes" id="UP000202440">
    <property type="component" value="Chromosome"/>
</dbReference>
<dbReference type="Gene3D" id="3.40.50.1980">
    <property type="entry name" value="Nitrogenase molybdenum iron protein domain"/>
    <property type="match status" value="2"/>
</dbReference>
<dbReference type="EMBL" id="CP022530">
    <property type="protein sequence ID" value="ASP38326.1"/>
    <property type="molecule type" value="Genomic_DNA"/>
</dbReference>
<keyword evidence="4" id="KW-1185">Reference proteome</keyword>
<dbReference type="OrthoDB" id="9797736at2"/>
<evidence type="ECO:0000256" key="1">
    <source>
        <dbReference type="SAM" id="SignalP"/>
    </source>
</evidence>
<dbReference type="InterPro" id="IPR050902">
    <property type="entry name" value="ABC_Transporter_SBP"/>
</dbReference>
<gene>
    <name evidence="3" type="ORF">CHH28_06365</name>
</gene>
<feature type="chain" id="PRO_5012804470" evidence="1">
    <location>
        <begin position="19"/>
        <end position="274"/>
    </location>
</feature>
<evidence type="ECO:0000259" key="2">
    <source>
        <dbReference type="PROSITE" id="PS50983"/>
    </source>
</evidence>
<organism evidence="3 4">
    <name type="scientific">Bacterioplanes sanyensis</name>
    <dbReference type="NCBI Taxonomy" id="1249553"/>
    <lineage>
        <taxon>Bacteria</taxon>
        <taxon>Pseudomonadati</taxon>
        <taxon>Pseudomonadota</taxon>
        <taxon>Gammaproteobacteria</taxon>
        <taxon>Oceanospirillales</taxon>
        <taxon>Oceanospirillaceae</taxon>
        <taxon>Bacterioplanes</taxon>
    </lineage>
</organism>
<sequence length="274" mass="28598">MKMFSVALLLLLSLGAQAQTRLVSIDGSITEIIYALGAQTQLVGVDTTSRYPKAATELPDVGYMRQLSVEGILSLAPTTVIATQDAGPPAVFEQLKAAGVDVVRIDDEPSVAGIQAKIAAVAEVVGAVDSGQQLQQLVEQQVAEARAALSSMRGKRALLLLGAGNRGLMAAGQDTQAQALLDMLGWNNVIDHHSYKPLNPESALAAAPEIVLVAQTGPLEVSSVQQQLALTPAVKDDRVVLLDAGLLLGFGPRLATALQQLEQALVAQPKMAGQ</sequence>
<keyword evidence="1" id="KW-0732">Signal</keyword>
<dbReference type="SUPFAM" id="SSF53807">
    <property type="entry name" value="Helical backbone' metal receptor"/>
    <property type="match status" value="1"/>
</dbReference>
<dbReference type="PANTHER" id="PTHR30535:SF4">
    <property type="entry name" value="HEMIN-BINDING PERIPLASMIC PROTEIN HMUT"/>
    <property type="match status" value="1"/>
</dbReference>
<feature type="domain" description="Fe/B12 periplasmic-binding" evidence="2">
    <location>
        <begin position="21"/>
        <end position="269"/>
    </location>
</feature>
<protein>
    <submittedName>
        <fullName evidence="3">Hemin ABC transporter substrate-binding protein</fullName>
    </submittedName>
</protein>
<dbReference type="RefSeq" id="WP_094059522.1">
    <property type="nucleotide sequence ID" value="NZ_CP022530.1"/>
</dbReference>
<dbReference type="Pfam" id="PF01497">
    <property type="entry name" value="Peripla_BP_2"/>
    <property type="match status" value="1"/>
</dbReference>
<dbReference type="PANTHER" id="PTHR30535">
    <property type="entry name" value="VITAMIN B12-BINDING PROTEIN"/>
    <property type="match status" value="1"/>
</dbReference>
<evidence type="ECO:0000313" key="4">
    <source>
        <dbReference type="Proteomes" id="UP000202440"/>
    </source>
</evidence>
<accession>A0A222FIA9</accession>